<gene>
    <name evidence="2" type="ORF">BJ965_007685</name>
</gene>
<comment type="caution">
    <text evidence="2">The sequence shown here is derived from an EMBL/GenBank/DDBJ whole genome shotgun (WGS) entry which is preliminary data.</text>
</comment>
<keyword evidence="3" id="KW-1185">Reference proteome</keyword>
<protein>
    <recommendedName>
        <fullName evidence="4">Secreted protein</fullName>
    </recommendedName>
</protein>
<proteinExistence type="predicted"/>
<organism evidence="2 3">
    <name type="scientific">Streptomyces luteogriseus</name>
    <dbReference type="NCBI Taxonomy" id="68233"/>
    <lineage>
        <taxon>Bacteria</taxon>
        <taxon>Bacillati</taxon>
        <taxon>Actinomycetota</taxon>
        <taxon>Actinomycetes</taxon>
        <taxon>Kitasatosporales</taxon>
        <taxon>Streptomycetaceae</taxon>
        <taxon>Streptomyces</taxon>
    </lineage>
</organism>
<dbReference type="AlphaFoldDB" id="A0A7W7DVN9"/>
<evidence type="ECO:0008006" key="4">
    <source>
        <dbReference type="Google" id="ProtNLM"/>
    </source>
</evidence>
<accession>A0A7W7DVN9</accession>
<feature type="signal peptide" evidence="1">
    <location>
        <begin position="1"/>
        <end position="27"/>
    </location>
</feature>
<dbReference type="EMBL" id="JACHMS010000001">
    <property type="protein sequence ID" value="MBB4717803.1"/>
    <property type="molecule type" value="Genomic_DNA"/>
</dbReference>
<name>A0A7W7DVN9_9ACTN</name>
<sequence>MTKTKRAFAALTFTVATLGFTVSTANAAVADPLPPSTSGVDLGGILTETLMSVSGLSYGQDVTEAR</sequence>
<dbReference type="Proteomes" id="UP000565089">
    <property type="component" value="Unassembled WGS sequence"/>
</dbReference>
<evidence type="ECO:0000313" key="2">
    <source>
        <dbReference type="EMBL" id="MBB4717803.1"/>
    </source>
</evidence>
<feature type="chain" id="PRO_5031372077" description="Secreted protein" evidence="1">
    <location>
        <begin position="28"/>
        <end position="66"/>
    </location>
</feature>
<keyword evidence="1" id="KW-0732">Signal</keyword>
<evidence type="ECO:0000256" key="1">
    <source>
        <dbReference type="SAM" id="SignalP"/>
    </source>
</evidence>
<evidence type="ECO:0000313" key="3">
    <source>
        <dbReference type="Proteomes" id="UP000565089"/>
    </source>
</evidence>
<reference evidence="2 3" key="1">
    <citation type="submission" date="2020-08" db="EMBL/GenBank/DDBJ databases">
        <title>Sequencing the genomes of 1000 actinobacteria strains.</title>
        <authorList>
            <person name="Klenk H.-P."/>
        </authorList>
    </citation>
    <scope>NUCLEOTIDE SEQUENCE [LARGE SCALE GENOMIC DNA]</scope>
    <source>
        <strain evidence="2 3">DSM 40483</strain>
    </source>
</reference>